<dbReference type="InterPro" id="IPR036388">
    <property type="entry name" value="WH-like_DNA-bd_sf"/>
</dbReference>
<dbReference type="PANTHER" id="PTHR10855:SF2">
    <property type="entry name" value="COP9 SIGNALOSOME COMPLEX SUBUNIT 4"/>
    <property type="match status" value="1"/>
</dbReference>
<dbReference type="InterPro" id="IPR054559">
    <property type="entry name" value="PSMD12-CSN4-like_N"/>
</dbReference>
<evidence type="ECO:0000256" key="7">
    <source>
        <dbReference type="ARBA" id="ARBA00023242"/>
    </source>
</evidence>
<evidence type="ECO:0000313" key="9">
    <source>
        <dbReference type="EMBL" id="KAL0476977.1"/>
    </source>
</evidence>
<dbReference type="AlphaFoldDB" id="A0AAW2YLN9"/>
<dbReference type="InterPro" id="IPR036390">
    <property type="entry name" value="WH_DNA-bd_sf"/>
</dbReference>
<accession>A0AAW2YLN9</accession>
<sequence>MSSLKDIANIPQTNTRVDAYNKYCAEVIQKNDVNGLIEFIENIASSSVPALVSRPCLEFFAQQIESLPSDSLIEVSEKALEALSLSAFNEQTVTIRTNLSRVIRDEKKDYKTAAQVLSRIDFDALIQQDARKGTKLLLDVAQLYLGCAEAALAETYINKAALKIDELNTDDDVNTRTMFAFVRATLDDFKRKFLDASRRYYELSQRVIPEEQIAILQNSAICAILAQAGPARARMLSTLYKDDRTHKLEVFPAMEKMFLGRILRSHEVQALEKHLKEHQKATDADGQTILESAVIEHNLLASSKIYNNITFGQLGNLLGINAERAEKTAAKMISEDRMPGSVDQIDGIIYYENESQSMAVWDAQIESVCYSVSTVSDLIIKKHGNLVQSS</sequence>
<keyword evidence="10" id="KW-1185">Reference proteome</keyword>
<dbReference type="SMART" id="SM00088">
    <property type="entry name" value="PINT"/>
    <property type="match status" value="1"/>
</dbReference>
<evidence type="ECO:0000313" key="10">
    <source>
        <dbReference type="Proteomes" id="UP001431209"/>
    </source>
</evidence>
<keyword evidence="5" id="KW-0963">Cytoplasm</keyword>
<name>A0AAW2YLN9_9EUKA</name>
<reference evidence="9 10" key="1">
    <citation type="submission" date="2024-03" db="EMBL/GenBank/DDBJ databases">
        <title>The Acrasis kona genome and developmental transcriptomes reveal deep origins of eukaryotic multicellular pathways.</title>
        <authorList>
            <person name="Sheikh S."/>
            <person name="Fu C.-J."/>
            <person name="Brown M.W."/>
            <person name="Baldauf S.L."/>
        </authorList>
    </citation>
    <scope>NUCLEOTIDE SEQUENCE [LARGE SCALE GENOMIC DNA]</scope>
    <source>
        <strain evidence="9 10">ATCC MYA-3509</strain>
    </source>
</reference>
<dbReference type="SUPFAM" id="SSF46785">
    <property type="entry name" value="Winged helix' DNA-binding domain"/>
    <property type="match status" value="1"/>
</dbReference>
<dbReference type="Gene3D" id="1.10.10.10">
    <property type="entry name" value="Winged helix-like DNA-binding domain superfamily/Winged helix DNA-binding domain"/>
    <property type="match status" value="1"/>
</dbReference>
<comment type="similarity">
    <text evidence="3">Belongs to the CSN4 family.</text>
</comment>
<dbReference type="Proteomes" id="UP001431209">
    <property type="component" value="Unassembled WGS sequence"/>
</dbReference>
<feature type="domain" description="PCI" evidence="8">
    <location>
        <begin position="189"/>
        <end position="356"/>
    </location>
</feature>
<evidence type="ECO:0000256" key="6">
    <source>
        <dbReference type="ARBA" id="ARBA00022790"/>
    </source>
</evidence>
<keyword evidence="6" id="KW-0736">Signalosome</keyword>
<keyword evidence="7" id="KW-0539">Nucleus</keyword>
<dbReference type="EMBL" id="JAOPGA020000124">
    <property type="protein sequence ID" value="KAL0476977.1"/>
    <property type="molecule type" value="Genomic_DNA"/>
</dbReference>
<organism evidence="9 10">
    <name type="scientific">Acrasis kona</name>
    <dbReference type="NCBI Taxonomy" id="1008807"/>
    <lineage>
        <taxon>Eukaryota</taxon>
        <taxon>Discoba</taxon>
        <taxon>Heterolobosea</taxon>
        <taxon>Tetramitia</taxon>
        <taxon>Eutetramitia</taxon>
        <taxon>Acrasidae</taxon>
        <taxon>Acrasis</taxon>
    </lineage>
</organism>
<dbReference type="PROSITE" id="PS50250">
    <property type="entry name" value="PCI"/>
    <property type="match status" value="1"/>
</dbReference>
<dbReference type="GO" id="GO:0005829">
    <property type="term" value="C:cytosol"/>
    <property type="evidence" value="ECO:0007669"/>
    <property type="project" value="TreeGrafter"/>
</dbReference>
<evidence type="ECO:0000256" key="3">
    <source>
        <dbReference type="ARBA" id="ARBA00010417"/>
    </source>
</evidence>
<dbReference type="GO" id="GO:0008180">
    <property type="term" value="C:COP9 signalosome"/>
    <property type="evidence" value="ECO:0007669"/>
    <property type="project" value="UniProtKB-KW"/>
</dbReference>
<comment type="subcellular location">
    <subcellularLocation>
        <location evidence="2">Cytoplasm</location>
    </subcellularLocation>
    <subcellularLocation>
        <location evidence="1">Nucleus</location>
    </subcellularLocation>
</comment>
<evidence type="ECO:0000256" key="1">
    <source>
        <dbReference type="ARBA" id="ARBA00004123"/>
    </source>
</evidence>
<comment type="caution">
    <text evidence="9">The sequence shown here is derived from an EMBL/GenBank/DDBJ whole genome shotgun (WGS) entry which is preliminary data.</text>
</comment>
<dbReference type="PANTHER" id="PTHR10855">
    <property type="entry name" value="26S PROTEASOME NON-ATPASE REGULATORY SUBUNIT 12/COP9 SIGNALOSOME COMPLEX SUBUNIT 4"/>
    <property type="match status" value="1"/>
</dbReference>
<evidence type="ECO:0000256" key="5">
    <source>
        <dbReference type="ARBA" id="ARBA00022490"/>
    </source>
</evidence>
<protein>
    <recommendedName>
        <fullName evidence="4">COP9 signalosome complex subunit 4</fullName>
    </recommendedName>
</protein>
<proteinExistence type="inferred from homology"/>
<dbReference type="Pfam" id="PF01399">
    <property type="entry name" value="PCI"/>
    <property type="match status" value="1"/>
</dbReference>
<evidence type="ECO:0000256" key="4">
    <source>
        <dbReference type="ARBA" id="ARBA00014881"/>
    </source>
</evidence>
<evidence type="ECO:0000256" key="2">
    <source>
        <dbReference type="ARBA" id="ARBA00004496"/>
    </source>
</evidence>
<evidence type="ECO:0000259" key="8">
    <source>
        <dbReference type="PROSITE" id="PS50250"/>
    </source>
</evidence>
<dbReference type="InterPro" id="IPR000717">
    <property type="entry name" value="PCI_dom"/>
</dbReference>
<dbReference type="InterPro" id="IPR040134">
    <property type="entry name" value="PSMD12/CSN4"/>
</dbReference>
<gene>
    <name evidence="9" type="ORF">AKO1_006410</name>
</gene>
<dbReference type="Pfam" id="PF22241">
    <property type="entry name" value="PSMD12-CSN4_N"/>
    <property type="match status" value="1"/>
</dbReference>